<organism evidence="1">
    <name type="scientific">bioreactor metagenome</name>
    <dbReference type="NCBI Taxonomy" id="1076179"/>
    <lineage>
        <taxon>unclassified sequences</taxon>
        <taxon>metagenomes</taxon>
        <taxon>ecological metagenomes</taxon>
    </lineage>
</organism>
<dbReference type="EMBL" id="VSSQ01077318">
    <property type="protein sequence ID" value="MPN27426.1"/>
    <property type="molecule type" value="Genomic_DNA"/>
</dbReference>
<proteinExistence type="predicted"/>
<sequence>MQAELGVVVEIVFGKESVDELQRGAHAHRLAVGFQHRRVLAEDRHAGADDGLGQIDRRHRAVNATAGHVHQRLGQHGVEFADELATADSGGVGVALAADEDNAGGQGV</sequence>
<evidence type="ECO:0000313" key="1">
    <source>
        <dbReference type="EMBL" id="MPN27426.1"/>
    </source>
</evidence>
<reference evidence="1" key="1">
    <citation type="submission" date="2019-08" db="EMBL/GenBank/DDBJ databases">
        <authorList>
            <person name="Kucharzyk K."/>
            <person name="Murdoch R.W."/>
            <person name="Higgins S."/>
            <person name="Loffler F."/>
        </authorList>
    </citation>
    <scope>NUCLEOTIDE SEQUENCE</scope>
</reference>
<accession>A0A645GMI6</accession>
<comment type="caution">
    <text evidence="1">The sequence shown here is derived from an EMBL/GenBank/DDBJ whole genome shotgun (WGS) entry which is preliminary data.</text>
</comment>
<dbReference type="AlphaFoldDB" id="A0A645GMI6"/>
<protein>
    <submittedName>
        <fullName evidence="1">Uncharacterized protein</fullName>
    </submittedName>
</protein>
<gene>
    <name evidence="1" type="ORF">SDC9_174859</name>
</gene>
<name>A0A645GMI6_9ZZZZ</name>